<dbReference type="SMART" id="SM00028">
    <property type="entry name" value="TPR"/>
    <property type="match status" value="2"/>
</dbReference>
<keyword evidence="6" id="KW-1185">Reference proteome</keyword>
<dbReference type="Pfam" id="PF08239">
    <property type="entry name" value="SH3_3"/>
    <property type="match status" value="1"/>
</dbReference>
<feature type="transmembrane region" description="Helical" evidence="2">
    <location>
        <begin position="128"/>
        <end position="150"/>
    </location>
</feature>
<evidence type="ECO:0000256" key="2">
    <source>
        <dbReference type="SAM" id="Phobius"/>
    </source>
</evidence>
<feature type="domain" description="SH3b" evidence="4">
    <location>
        <begin position="198"/>
        <end position="245"/>
    </location>
</feature>
<keyword evidence="3" id="KW-0732">Signal</keyword>
<feature type="signal peptide" evidence="3">
    <location>
        <begin position="1"/>
        <end position="21"/>
    </location>
</feature>
<feature type="chain" id="PRO_5026809023" evidence="3">
    <location>
        <begin position="22"/>
        <end position="251"/>
    </location>
</feature>
<keyword evidence="2" id="KW-1133">Transmembrane helix</keyword>
<dbReference type="SUPFAM" id="SSF48452">
    <property type="entry name" value="TPR-like"/>
    <property type="match status" value="1"/>
</dbReference>
<dbReference type="InterPro" id="IPR019734">
    <property type="entry name" value="TPR_rpt"/>
</dbReference>
<evidence type="ECO:0000259" key="4">
    <source>
        <dbReference type="Pfam" id="PF08239"/>
    </source>
</evidence>
<dbReference type="PROSITE" id="PS50005">
    <property type="entry name" value="TPR"/>
    <property type="match status" value="1"/>
</dbReference>
<feature type="repeat" description="TPR" evidence="1">
    <location>
        <begin position="53"/>
        <end position="86"/>
    </location>
</feature>
<dbReference type="EMBL" id="JAABOO010000003">
    <property type="protein sequence ID" value="NER14337.1"/>
    <property type="molecule type" value="Genomic_DNA"/>
</dbReference>
<evidence type="ECO:0000313" key="6">
    <source>
        <dbReference type="Proteomes" id="UP000468581"/>
    </source>
</evidence>
<sequence>MKKLFFAILFISFFASGQNTALFEEANKLYNEGDYEGAINKYEKILESGEHSAELYFNLGNANYKLNHVAPTIYYYEKALLLAPNDEDIRNNMAFAQNMTLDAIETLPQTGIAKMVENSVGRLSYDTWAVLSIVFMILFVATFLFYYFSFKQNLKRLFFITSILAIFLCVLSVSMAFHEYNAVRNDRPAIVFAIESAVKSEPNDRGENVFLLHEGTKVNVTAELNGWKKIKLADGKIGWISSEDIRELKNL</sequence>
<dbReference type="InterPro" id="IPR003646">
    <property type="entry name" value="SH3-like_bac-type"/>
</dbReference>
<comment type="caution">
    <text evidence="5">The sequence shown here is derived from an EMBL/GenBank/DDBJ whole genome shotgun (WGS) entry which is preliminary data.</text>
</comment>
<reference evidence="5 6" key="1">
    <citation type="submission" date="2020-01" db="EMBL/GenBank/DDBJ databases">
        <title>Leptobacterium flavescens.</title>
        <authorList>
            <person name="Wang G."/>
        </authorList>
    </citation>
    <scope>NUCLEOTIDE SEQUENCE [LARGE SCALE GENOMIC DNA]</scope>
    <source>
        <strain evidence="5 6">KCTC 22160</strain>
    </source>
</reference>
<dbReference type="Pfam" id="PF13414">
    <property type="entry name" value="TPR_11"/>
    <property type="match status" value="1"/>
</dbReference>
<protein>
    <submittedName>
        <fullName evidence="5">Tetratricopeptide repeat protein</fullName>
    </submittedName>
</protein>
<gene>
    <name evidence="5" type="ORF">GWK08_12865</name>
</gene>
<dbReference type="InterPro" id="IPR011990">
    <property type="entry name" value="TPR-like_helical_dom_sf"/>
</dbReference>
<accession>A0A6P0UMV5</accession>
<dbReference type="Gene3D" id="2.30.30.40">
    <property type="entry name" value="SH3 Domains"/>
    <property type="match status" value="1"/>
</dbReference>
<proteinExistence type="predicted"/>
<evidence type="ECO:0000313" key="5">
    <source>
        <dbReference type="EMBL" id="NER14337.1"/>
    </source>
</evidence>
<organism evidence="5 6">
    <name type="scientific">Leptobacterium flavescens</name>
    <dbReference type="NCBI Taxonomy" id="472055"/>
    <lineage>
        <taxon>Bacteria</taxon>
        <taxon>Pseudomonadati</taxon>
        <taxon>Bacteroidota</taxon>
        <taxon>Flavobacteriia</taxon>
        <taxon>Flavobacteriales</taxon>
        <taxon>Flavobacteriaceae</taxon>
        <taxon>Leptobacterium</taxon>
    </lineage>
</organism>
<dbReference type="AlphaFoldDB" id="A0A6P0UMV5"/>
<name>A0A6P0UMV5_9FLAO</name>
<keyword evidence="2" id="KW-0472">Membrane</keyword>
<evidence type="ECO:0000256" key="1">
    <source>
        <dbReference type="PROSITE-ProRule" id="PRU00339"/>
    </source>
</evidence>
<dbReference type="RefSeq" id="WP_163607629.1">
    <property type="nucleotide sequence ID" value="NZ_JAABOO010000003.1"/>
</dbReference>
<evidence type="ECO:0000256" key="3">
    <source>
        <dbReference type="SAM" id="SignalP"/>
    </source>
</evidence>
<dbReference type="Proteomes" id="UP000468581">
    <property type="component" value="Unassembled WGS sequence"/>
</dbReference>
<dbReference type="Gene3D" id="1.25.40.10">
    <property type="entry name" value="Tetratricopeptide repeat domain"/>
    <property type="match status" value="1"/>
</dbReference>
<keyword evidence="2" id="KW-0812">Transmembrane</keyword>
<feature type="transmembrane region" description="Helical" evidence="2">
    <location>
        <begin position="157"/>
        <end position="177"/>
    </location>
</feature>
<keyword evidence="1" id="KW-0802">TPR repeat</keyword>